<proteinExistence type="predicted"/>
<dbReference type="Proteomes" id="UP000782843">
    <property type="component" value="Unassembled WGS sequence"/>
</dbReference>
<reference evidence="1" key="1">
    <citation type="submission" date="2020-04" db="EMBL/GenBank/DDBJ databases">
        <authorList>
            <person name="Zhang T."/>
        </authorList>
    </citation>
    <scope>NUCLEOTIDE SEQUENCE</scope>
    <source>
        <strain evidence="1">HKST-UBA10</strain>
    </source>
</reference>
<organism evidence="1 2">
    <name type="scientific">Candidatus Dojkabacteria bacterium</name>
    <dbReference type="NCBI Taxonomy" id="2099670"/>
    <lineage>
        <taxon>Bacteria</taxon>
        <taxon>Candidatus Dojkabacteria</taxon>
    </lineage>
</organism>
<dbReference type="EMBL" id="JAGQLG010000029">
    <property type="protein sequence ID" value="MCA9381945.1"/>
    <property type="molecule type" value="Genomic_DNA"/>
</dbReference>
<gene>
    <name evidence="1" type="ORF">KC660_00885</name>
</gene>
<comment type="caution">
    <text evidence="1">The sequence shown here is derived from an EMBL/GenBank/DDBJ whole genome shotgun (WGS) entry which is preliminary data.</text>
</comment>
<evidence type="ECO:0000313" key="1">
    <source>
        <dbReference type="EMBL" id="MCA9381945.1"/>
    </source>
</evidence>
<reference evidence="1" key="2">
    <citation type="journal article" date="2021" name="Microbiome">
        <title>Successional dynamics and alternative stable states in a saline activated sludge microbial community over 9 years.</title>
        <authorList>
            <person name="Wang Y."/>
            <person name="Ye J."/>
            <person name="Ju F."/>
            <person name="Liu L."/>
            <person name="Boyd J.A."/>
            <person name="Deng Y."/>
            <person name="Parks D.H."/>
            <person name="Jiang X."/>
            <person name="Yin X."/>
            <person name="Woodcroft B.J."/>
            <person name="Tyson G.W."/>
            <person name="Hugenholtz P."/>
            <person name="Polz M.F."/>
            <person name="Zhang T."/>
        </authorList>
    </citation>
    <scope>NUCLEOTIDE SEQUENCE</scope>
    <source>
        <strain evidence="1">HKST-UBA10</strain>
    </source>
</reference>
<name>A0A955RI28_9BACT</name>
<accession>A0A955RI28</accession>
<evidence type="ECO:0000313" key="2">
    <source>
        <dbReference type="Proteomes" id="UP000782843"/>
    </source>
</evidence>
<dbReference type="AlphaFoldDB" id="A0A955RI28"/>
<protein>
    <submittedName>
        <fullName evidence="1">Uncharacterized protein</fullName>
    </submittedName>
</protein>
<sequence>MDINWSISADRINTKNLEVGKVYEFNRTECPVFAYDVPITITDEMGLIIGEGIIINEDNTNQSLGSIKIISVKKSK</sequence>